<dbReference type="InterPro" id="IPR003959">
    <property type="entry name" value="ATPase_AAA_core"/>
</dbReference>
<dbReference type="Gene3D" id="1.10.8.60">
    <property type="match status" value="1"/>
</dbReference>
<dbReference type="GO" id="GO:0016887">
    <property type="term" value="F:ATP hydrolysis activity"/>
    <property type="evidence" value="ECO:0007669"/>
    <property type="project" value="InterPro"/>
</dbReference>
<accession>A0A0F9UR44</accession>
<feature type="compositionally biased region" description="Basic residues" evidence="2">
    <location>
        <begin position="15"/>
        <end position="28"/>
    </location>
</feature>
<evidence type="ECO:0000256" key="1">
    <source>
        <dbReference type="SAM" id="Coils"/>
    </source>
</evidence>
<proteinExistence type="predicted"/>
<dbReference type="GO" id="GO:0005524">
    <property type="term" value="F:ATP binding"/>
    <property type="evidence" value="ECO:0007669"/>
    <property type="project" value="InterPro"/>
</dbReference>
<dbReference type="InterPro" id="IPR027417">
    <property type="entry name" value="P-loop_NTPase"/>
</dbReference>
<feature type="coiled-coil region" evidence="1">
    <location>
        <begin position="93"/>
        <end position="120"/>
    </location>
</feature>
<dbReference type="Pfam" id="PF00004">
    <property type="entry name" value="AAA"/>
    <property type="match status" value="1"/>
</dbReference>
<dbReference type="Gene3D" id="3.40.50.300">
    <property type="entry name" value="P-loop containing nucleotide triphosphate hydrolases"/>
    <property type="match status" value="1"/>
</dbReference>
<dbReference type="EMBL" id="LAZR01000069">
    <property type="protein sequence ID" value="KKN95615.1"/>
    <property type="molecule type" value="Genomic_DNA"/>
</dbReference>
<dbReference type="InterPro" id="IPR003593">
    <property type="entry name" value="AAA+_ATPase"/>
</dbReference>
<gene>
    <name evidence="4" type="ORF">LCGC14_0174840</name>
</gene>
<dbReference type="AlphaFoldDB" id="A0A0F9UR44"/>
<dbReference type="PANTHER" id="PTHR23074">
    <property type="entry name" value="AAA DOMAIN-CONTAINING"/>
    <property type="match status" value="1"/>
</dbReference>
<evidence type="ECO:0000259" key="3">
    <source>
        <dbReference type="SMART" id="SM00382"/>
    </source>
</evidence>
<comment type="caution">
    <text evidence="4">The sequence shown here is derived from an EMBL/GenBank/DDBJ whole genome shotgun (WGS) entry which is preliminary data.</text>
</comment>
<dbReference type="SUPFAM" id="SSF52540">
    <property type="entry name" value="P-loop containing nucleoside triphosphate hydrolases"/>
    <property type="match status" value="1"/>
</dbReference>
<evidence type="ECO:0000313" key="4">
    <source>
        <dbReference type="EMBL" id="KKN95615.1"/>
    </source>
</evidence>
<dbReference type="PANTHER" id="PTHR23074:SF83">
    <property type="entry name" value="VACUOLAR PROTEIN SORTING-ASSOCIATED PROTEIN 4A"/>
    <property type="match status" value="1"/>
</dbReference>
<sequence length="487" mass="55012">MSKRPHFSVDQSKSKASKKNPKKIKKQRSNILTPKKIKSNIKQSALRARQQYSNKNYYTAIEGLGDALGMYDDLIDQLYSDKILSDGQRKDFLSQFQREKDKLDDRIEKIQDKLVEQGDEIAIIDPQNKFAPLITTRDKIEEFPDVEDVIGNDHMKTSLLQNIKLAQTNPLIAKQLGIGKNYLMFGPPGTGKTLLAKAFAKETGINFMNIESANVLSENFGESEKNLKGIFAFARKNKPTFMFFDEIDQLAGTRSGKEAGAETRVKTAFLAEVSGFASENEDVYILGSTNRPWALDPAFRSRFTVQKYVGLPTPEEIGIMTKRMLENPEFQEDLVKTKDLDYDELGQLMKGYAGRTVTESIVQEIRLIPIHEQIAKTGILDLTKTRPITMADFRKKIKETPKATSAAELKKYAEYRTEMGETLDEEEPVVIDTRKVVRVGTSSRGTVKGLYKTMAGAEDAKDKRGGRDEIYPVKGGWKIRRPKKKVN</sequence>
<reference evidence="4" key="1">
    <citation type="journal article" date="2015" name="Nature">
        <title>Complex archaea that bridge the gap between prokaryotes and eukaryotes.</title>
        <authorList>
            <person name="Spang A."/>
            <person name="Saw J.H."/>
            <person name="Jorgensen S.L."/>
            <person name="Zaremba-Niedzwiedzka K."/>
            <person name="Martijn J."/>
            <person name="Lind A.E."/>
            <person name="van Eijk R."/>
            <person name="Schleper C."/>
            <person name="Guy L."/>
            <person name="Ettema T.J."/>
        </authorList>
    </citation>
    <scope>NUCLEOTIDE SEQUENCE</scope>
</reference>
<organism evidence="4">
    <name type="scientific">marine sediment metagenome</name>
    <dbReference type="NCBI Taxonomy" id="412755"/>
    <lineage>
        <taxon>unclassified sequences</taxon>
        <taxon>metagenomes</taxon>
        <taxon>ecological metagenomes</taxon>
    </lineage>
</organism>
<dbReference type="InterPro" id="IPR050304">
    <property type="entry name" value="MT-severing_AAA_ATPase"/>
</dbReference>
<evidence type="ECO:0000256" key="2">
    <source>
        <dbReference type="SAM" id="MobiDB-lite"/>
    </source>
</evidence>
<protein>
    <recommendedName>
        <fullName evidence="3">AAA+ ATPase domain-containing protein</fullName>
    </recommendedName>
</protein>
<name>A0A0F9UR44_9ZZZZ</name>
<keyword evidence="1" id="KW-0175">Coiled coil</keyword>
<feature type="region of interest" description="Disordered" evidence="2">
    <location>
        <begin position="1"/>
        <end position="35"/>
    </location>
</feature>
<feature type="domain" description="AAA+ ATPase" evidence="3">
    <location>
        <begin position="178"/>
        <end position="313"/>
    </location>
</feature>
<dbReference type="SMART" id="SM00382">
    <property type="entry name" value="AAA"/>
    <property type="match status" value="1"/>
</dbReference>